<sequence>MELKSVNLCLCLLWILVKSNEAVYVEATELNLTYPVRPNLVFKSLPLLGVCAGKPGPGGYVRLEVKQYGATLGHYNYYVRNDSITVRKKMTKTHVKIVRVEKSTPFMSTYPNLTKLAFKICVSEEMFPASWIYCSSYNRYGFLNGESYQELNLMRYRPGKPAFKVYYHLHPNIIIEGEILTLACSAYVGTMGRLVFHIDGAKSYREQNWTIYWDETKPVRKSGHPGLLTFNRGKSL</sequence>
<feature type="signal peptide" evidence="1">
    <location>
        <begin position="1"/>
        <end position="22"/>
    </location>
</feature>
<dbReference type="Proteomes" id="UP000762676">
    <property type="component" value="Unassembled WGS sequence"/>
</dbReference>
<evidence type="ECO:0000313" key="2">
    <source>
        <dbReference type="EMBL" id="GFS23143.1"/>
    </source>
</evidence>
<evidence type="ECO:0000313" key="3">
    <source>
        <dbReference type="Proteomes" id="UP000762676"/>
    </source>
</evidence>
<dbReference type="AlphaFoldDB" id="A0AAV4JMK0"/>
<gene>
    <name evidence="2" type="ORF">ElyMa_001632800</name>
</gene>
<protein>
    <recommendedName>
        <fullName evidence="4">Farnesoic acid O-methyl transferase domain-containing protein</fullName>
    </recommendedName>
</protein>
<organism evidence="2 3">
    <name type="scientific">Elysia marginata</name>
    <dbReference type="NCBI Taxonomy" id="1093978"/>
    <lineage>
        <taxon>Eukaryota</taxon>
        <taxon>Metazoa</taxon>
        <taxon>Spiralia</taxon>
        <taxon>Lophotrochozoa</taxon>
        <taxon>Mollusca</taxon>
        <taxon>Gastropoda</taxon>
        <taxon>Heterobranchia</taxon>
        <taxon>Euthyneura</taxon>
        <taxon>Panpulmonata</taxon>
        <taxon>Sacoglossa</taxon>
        <taxon>Placobranchoidea</taxon>
        <taxon>Plakobranchidae</taxon>
        <taxon>Elysia</taxon>
    </lineage>
</organism>
<keyword evidence="1" id="KW-0732">Signal</keyword>
<dbReference type="EMBL" id="BMAT01003297">
    <property type="protein sequence ID" value="GFS23143.1"/>
    <property type="molecule type" value="Genomic_DNA"/>
</dbReference>
<keyword evidence="3" id="KW-1185">Reference proteome</keyword>
<comment type="caution">
    <text evidence="2">The sequence shown here is derived from an EMBL/GenBank/DDBJ whole genome shotgun (WGS) entry which is preliminary data.</text>
</comment>
<proteinExistence type="predicted"/>
<evidence type="ECO:0000256" key="1">
    <source>
        <dbReference type="SAM" id="SignalP"/>
    </source>
</evidence>
<reference evidence="2 3" key="1">
    <citation type="journal article" date="2021" name="Elife">
        <title>Chloroplast acquisition without the gene transfer in kleptoplastic sea slugs, Plakobranchus ocellatus.</title>
        <authorList>
            <person name="Maeda T."/>
            <person name="Takahashi S."/>
            <person name="Yoshida T."/>
            <person name="Shimamura S."/>
            <person name="Takaki Y."/>
            <person name="Nagai Y."/>
            <person name="Toyoda A."/>
            <person name="Suzuki Y."/>
            <person name="Arimoto A."/>
            <person name="Ishii H."/>
            <person name="Satoh N."/>
            <person name="Nishiyama T."/>
            <person name="Hasebe M."/>
            <person name="Maruyama T."/>
            <person name="Minagawa J."/>
            <person name="Obokata J."/>
            <person name="Shigenobu S."/>
        </authorList>
    </citation>
    <scope>NUCLEOTIDE SEQUENCE [LARGE SCALE GENOMIC DNA]</scope>
</reference>
<feature type="chain" id="PRO_5043652082" description="Farnesoic acid O-methyl transferase domain-containing protein" evidence="1">
    <location>
        <begin position="23"/>
        <end position="236"/>
    </location>
</feature>
<name>A0AAV4JMK0_9GAST</name>
<evidence type="ECO:0008006" key="4">
    <source>
        <dbReference type="Google" id="ProtNLM"/>
    </source>
</evidence>
<accession>A0AAV4JMK0</accession>